<dbReference type="Pfam" id="PF00356">
    <property type="entry name" value="LacI"/>
    <property type="match status" value="1"/>
</dbReference>
<dbReference type="Proteomes" id="UP000823615">
    <property type="component" value="Unassembled WGS sequence"/>
</dbReference>
<dbReference type="GO" id="GO:0003700">
    <property type="term" value="F:DNA-binding transcription factor activity"/>
    <property type="evidence" value="ECO:0007669"/>
    <property type="project" value="TreeGrafter"/>
</dbReference>
<evidence type="ECO:0000259" key="4">
    <source>
        <dbReference type="SMART" id="SM00354"/>
    </source>
</evidence>
<dbReference type="InterPro" id="IPR000843">
    <property type="entry name" value="HTH_LacI"/>
</dbReference>
<dbReference type="InterPro" id="IPR010982">
    <property type="entry name" value="Lambda_DNA-bd_dom_sf"/>
</dbReference>
<evidence type="ECO:0000313" key="6">
    <source>
        <dbReference type="Proteomes" id="UP000823615"/>
    </source>
</evidence>
<dbReference type="PANTHER" id="PTHR30146:SF109">
    <property type="entry name" value="HTH-TYPE TRANSCRIPTIONAL REGULATOR GALS"/>
    <property type="match status" value="1"/>
</dbReference>
<keyword evidence="2" id="KW-0238">DNA-binding</keyword>
<reference evidence="5" key="1">
    <citation type="submission" date="2020-10" db="EMBL/GenBank/DDBJ databases">
        <authorList>
            <person name="Gilroy R."/>
        </authorList>
    </citation>
    <scope>NUCLEOTIDE SEQUENCE</scope>
    <source>
        <strain evidence="5">7293</strain>
    </source>
</reference>
<dbReference type="SUPFAM" id="SSF53822">
    <property type="entry name" value="Periplasmic binding protein-like I"/>
    <property type="match status" value="1"/>
</dbReference>
<evidence type="ECO:0000256" key="1">
    <source>
        <dbReference type="ARBA" id="ARBA00023015"/>
    </source>
</evidence>
<accession>A0A9D9E4H5</accession>
<dbReference type="Pfam" id="PF00532">
    <property type="entry name" value="Peripla_BP_1"/>
    <property type="match status" value="1"/>
</dbReference>
<gene>
    <name evidence="5" type="ORF">IAA97_08150</name>
</gene>
<keyword evidence="1" id="KW-0805">Transcription regulation</keyword>
<dbReference type="EMBL" id="JADIMT010000094">
    <property type="protein sequence ID" value="MBO8436934.1"/>
    <property type="molecule type" value="Genomic_DNA"/>
</dbReference>
<dbReference type="InterPro" id="IPR001761">
    <property type="entry name" value="Peripla_BP/Lac1_sug-bd_dom"/>
</dbReference>
<dbReference type="SUPFAM" id="SSF47413">
    <property type="entry name" value="lambda repressor-like DNA-binding domains"/>
    <property type="match status" value="1"/>
</dbReference>
<organism evidence="5 6">
    <name type="scientific">Candidatus Ornithospirochaeta stercoripullorum</name>
    <dbReference type="NCBI Taxonomy" id="2840899"/>
    <lineage>
        <taxon>Bacteria</taxon>
        <taxon>Pseudomonadati</taxon>
        <taxon>Spirochaetota</taxon>
        <taxon>Spirochaetia</taxon>
        <taxon>Spirochaetales</taxon>
        <taxon>Spirochaetaceae</taxon>
        <taxon>Spirochaetaceae incertae sedis</taxon>
        <taxon>Candidatus Ornithospirochaeta</taxon>
    </lineage>
</organism>
<feature type="domain" description="HTH lacI-type" evidence="4">
    <location>
        <begin position="5"/>
        <end position="72"/>
    </location>
</feature>
<evidence type="ECO:0000256" key="2">
    <source>
        <dbReference type="ARBA" id="ARBA00023125"/>
    </source>
</evidence>
<dbReference type="InterPro" id="IPR028082">
    <property type="entry name" value="Peripla_BP_I"/>
</dbReference>
<dbReference type="SMART" id="SM00354">
    <property type="entry name" value="HTH_LACI"/>
    <property type="match status" value="1"/>
</dbReference>
<proteinExistence type="predicted"/>
<protein>
    <submittedName>
        <fullName evidence="5">Substrate-binding domain-containing protein</fullName>
    </submittedName>
</protein>
<evidence type="ECO:0000313" key="5">
    <source>
        <dbReference type="EMBL" id="MBO8436934.1"/>
    </source>
</evidence>
<keyword evidence="3" id="KW-0804">Transcription</keyword>
<dbReference type="Gene3D" id="3.40.50.2300">
    <property type="match status" value="2"/>
</dbReference>
<comment type="caution">
    <text evidence="5">The sequence shown here is derived from an EMBL/GenBank/DDBJ whole genome shotgun (WGS) entry which is preliminary data.</text>
</comment>
<dbReference type="PANTHER" id="PTHR30146">
    <property type="entry name" value="LACI-RELATED TRANSCRIPTIONAL REPRESSOR"/>
    <property type="match status" value="1"/>
</dbReference>
<dbReference type="Gene3D" id="1.10.260.40">
    <property type="entry name" value="lambda repressor-like DNA-binding domains"/>
    <property type="match status" value="1"/>
</dbReference>
<dbReference type="AlphaFoldDB" id="A0A9D9E4H5"/>
<dbReference type="GO" id="GO:0000976">
    <property type="term" value="F:transcription cis-regulatory region binding"/>
    <property type="evidence" value="ECO:0007669"/>
    <property type="project" value="TreeGrafter"/>
</dbReference>
<evidence type="ECO:0000256" key="3">
    <source>
        <dbReference type="ARBA" id="ARBA00023163"/>
    </source>
</evidence>
<reference evidence="5" key="2">
    <citation type="journal article" date="2021" name="PeerJ">
        <title>Extensive microbial diversity within the chicken gut microbiome revealed by metagenomics and culture.</title>
        <authorList>
            <person name="Gilroy R."/>
            <person name="Ravi A."/>
            <person name="Getino M."/>
            <person name="Pursley I."/>
            <person name="Horton D.L."/>
            <person name="Alikhan N.F."/>
            <person name="Baker D."/>
            <person name="Gharbi K."/>
            <person name="Hall N."/>
            <person name="Watson M."/>
            <person name="Adriaenssens E.M."/>
            <person name="Foster-Nyarko E."/>
            <person name="Jarju S."/>
            <person name="Secka A."/>
            <person name="Antonio M."/>
            <person name="Oren A."/>
            <person name="Chaudhuri R.R."/>
            <person name="La Ragione R."/>
            <person name="Hildebrand F."/>
            <person name="Pallen M.J."/>
        </authorList>
    </citation>
    <scope>NUCLEOTIDE SEQUENCE</scope>
    <source>
        <strain evidence="5">7293</strain>
    </source>
</reference>
<sequence>MGGKRITYQNIADESGLSVATISRVLNKPSSASASRNRIINAIISLDGNPSDFGLLESEDKIIIFNTPTPSNPFYFPIITAARERAALSGYILLENESDLSGDSLERYISILNSTKAVGSIIANAMEKEAIERIDRVVPAVMCSEAASGSSVPFVVIDNVAAAFNAVTYLSSTGRKRIAMLNGPYSFIYSGDRCVGYRKALERAGLEFRQEYLIQVGSHMDFDMAEAAVRRLLSLSTPPDALFCISDMLAAVAIHAALKMGFKVPDDIAVQGFDDMPICRMIKPSISTVKQPVQQMGMLSAEMLLERIADRNVHQSSISLDTELVIREST</sequence>
<name>A0A9D9E4H5_9SPIO</name>